<evidence type="ECO:0000313" key="16">
    <source>
        <dbReference type="Proteomes" id="UP000642180"/>
    </source>
</evidence>
<dbReference type="PANTHER" id="PTHR30529">
    <property type="entry name" value="CYTOCHROME B561"/>
    <property type="match status" value="1"/>
</dbReference>
<evidence type="ECO:0000256" key="5">
    <source>
        <dbReference type="ARBA" id="ARBA00022617"/>
    </source>
</evidence>
<evidence type="ECO:0000256" key="10">
    <source>
        <dbReference type="ARBA" id="ARBA00023004"/>
    </source>
</evidence>
<dbReference type="GO" id="GO:0020037">
    <property type="term" value="F:heme binding"/>
    <property type="evidence" value="ECO:0007669"/>
    <property type="project" value="TreeGrafter"/>
</dbReference>
<evidence type="ECO:0000256" key="2">
    <source>
        <dbReference type="ARBA" id="ARBA00004651"/>
    </source>
</evidence>
<sequence length="178" mass="20463">MRASTTRYSLPAIALHWLIALAIIGTFFLGWTMADIPGITPTKLKYYSWHKWAGVTIFGLACLRLLWRLIHQPPAYDRNMPQWQQNAAHGAHALLYFLIFAIPLTGYFYSLAAGIPVTYLGIWPMPVWIGPDPELRNILKLAHYWLNMLLLGVFVLHVLAVAKHQFIDRDRTLQRMLP</sequence>
<dbReference type="GO" id="GO:0046872">
    <property type="term" value="F:metal ion binding"/>
    <property type="evidence" value="ECO:0007669"/>
    <property type="project" value="UniProtKB-KW"/>
</dbReference>
<reference evidence="16" key="1">
    <citation type="journal article" date="2019" name="Int. J. Syst. Evol. Microbiol.">
        <title>The Global Catalogue of Microorganisms (GCM) 10K type strain sequencing project: providing services to taxonomists for standard genome sequencing and annotation.</title>
        <authorList>
            <consortium name="The Broad Institute Genomics Platform"/>
            <consortium name="The Broad Institute Genome Sequencing Center for Infectious Disease"/>
            <person name="Wu L."/>
            <person name="Ma J."/>
        </authorList>
    </citation>
    <scope>NUCLEOTIDE SEQUENCE [LARGE SCALE GENOMIC DNA]</scope>
    <source>
        <strain evidence="16">CCM 2767</strain>
    </source>
</reference>
<evidence type="ECO:0000256" key="11">
    <source>
        <dbReference type="ARBA" id="ARBA00023136"/>
    </source>
</evidence>
<organism evidence="15 16">
    <name type="scientific">Oxalicibacterium faecigallinarum</name>
    <dbReference type="NCBI Taxonomy" id="573741"/>
    <lineage>
        <taxon>Bacteria</taxon>
        <taxon>Pseudomonadati</taxon>
        <taxon>Pseudomonadota</taxon>
        <taxon>Betaproteobacteria</taxon>
        <taxon>Burkholderiales</taxon>
        <taxon>Oxalobacteraceae</taxon>
        <taxon>Oxalicibacterium</taxon>
    </lineage>
</organism>
<feature type="transmembrane region" description="Helical" evidence="13">
    <location>
        <begin position="91"/>
        <end position="122"/>
    </location>
</feature>
<dbReference type="Proteomes" id="UP000642180">
    <property type="component" value="Unassembled WGS sequence"/>
</dbReference>
<keyword evidence="3" id="KW-0813">Transport</keyword>
<dbReference type="Pfam" id="PF01292">
    <property type="entry name" value="Ni_hydr_CYTB"/>
    <property type="match status" value="1"/>
</dbReference>
<comment type="similarity">
    <text evidence="12">Belongs to the cytochrome b561 family.</text>
</comment>
<keyword evidence="5" id="KW-0349">Heme</keyword>
<feature type="domain" description="Cytochrome b561 bacterial/Ni-hydrogenase" evidence="14">
    <location>
        <begin position="7"/>
        <end position="178"/>
    </location>
</feature>
<feature type="transmembrane region" description="Helical" evidence="13">
    <location>
        <begin position="12"/>
        <end position="32"/>
    </location>
</feature>
<feature type="transmembrane region" description="Helical" evidence="13">
    <location>
        <begin position="142"/>
        <end position="162"/>
    </location>
</feature>
<dbReference type="SUPFAM" id="SSF81342">
    <property type="entry name" value="Transmembrane di-heme cytochromes"/>
    <property type="match status" value="1"/>
</dbReference>
<dbReference type="Gene3D" id="1.20.950.20">
    <property type="entry name" value="Transmembrane di-heme cytochromes, Chain C"/>
    <property type="match status" value="1"/>
</dbReference>
<keyword evidence="4" id="KW-1003">Cell membrane</keyword>
<evidence type="ECO:0000256" key="8">
    <source>
        <dbReference type="ARBA" id="ARBA00022982"/>
    </source>
</evidence>
<dbReference type="PANTHER" id="PTHR30529:SF1">
    <property type="entry name" value="CYTOCHROME B561 HOMOLOG 2"/>
    <property type="match status" value="1"/>
</dbReference>
<evidence type="ECO:0000256" key="7">
    <source>
        <dbReference type="ARBA" id="ARBA00022723"/>
    </source>
</evidence>
<evidence type="ECO:0000313" key="15">
    <source>
        <dbReference type="EMBL" id="GGI21275.1"/>
    </source>
</evidence>
<dbReference type="InterPro" id="IPR011577">
    <property type="entry name" value="Cyt_b561_bac/Ni-Hgenase"/>
</dbReference>
<keyword evidence="8" id="KW-0249">Electron transport</keyword>
<evidence type="ECO:0000256" key="1">
    <source>
        <dbReference type="ARBA" id="ARBA00001970"/>
    </source>
</evidence>
<accession>A0A8J3F2G5</accession>
<evidence type="ECO:0000256" key="12">
    <source>
        <dbReference type="ARBA" id="ARBA00037975"/>
    </source>
</evidence>
<dbReference type="InterPro" id="IPR016174">
    <property type="entry name" value="Di-haem_cyt_TM"/>
</dbReference>
<name>A0A8J3F2G5_9BURK</name>
<dbReference type="RefSeq" id="WP_188382030.1">
    <property type="nucleotide sequence ID" value="NZ_BMDI01000003.1"/>
</dbReference>
<dbReference type="GO" id="GO:0005886">
    <property type="term" value="C:plasma membrane"/>
    <property type="evidence" value="ECO:0007669"/>
    <property type="project" value="UniProtKB-SubCell"/>
</dbReference>
<protein>
    <submittedName>
        <fullName evidence="15">Cytochrome b</fullName>
    </submittedName>
</protein>
<comment type="cofactor">
    <cofactor evidence="1">
        <name>heme b</name>
        <dbReference type="ChEBI" id="CHEBI:60344"/>
    </cofactor>
</comment>
<dbReference type="GO" id="GO:0022904">
    <property type="term" value="P:respiratory electron transport chain"/>
    <property type="evidence" value="ECO:0007669"/>
    <property type="project" value="InterPro"/>
</dbReference>
<keyword evidence="9 13" id="KW-1133">Transmembrane helix</keyword>
<keyword evidence="10" id="KW-0408">Iron</keyword>
<comment type="subcellular location">
    <subcellularLocation>
        <location evidence="2">Cell membrane</location>
        <topology evidence="2">Multi-pass membrane protein</topology>
    </subcellularLocation>
</comment>
<gene>
    <name evidence="15" type="ORF">GCM10008066_28250</name>
</gene>
<evidence type="ECO:0000256" key="6">
    <source>
        <dbReference type="ARBA" id="ARBA00022692"/>
    </source>
</evidence>
<evidence type="ECO:0000256" key="3">
    <source>
        <dbReference type="ARBA" id="ARBA00022448"/>
    </source>
</evidence>
<evidence type="ECO:0000256" key="13">
    <source>
        <dbReference type="SAM" id="Phobius"/>
    </source>
</evidence>
<proteinExistence type="inferred from homology"/>
<evidence type="ECO:0000256" key="4">
    <source>
        <dbReference type="ARBA" id="ARBA00022475"/>
    </source>
</evidence>
<dbReference type="GO" id="GO:0009055">
    <property type="term" value="F:electron transfer activity"/>
    <property type="evidence" value="ECO:0007669"/>
    <property type="project" value="InterPro"/>
</dbReference>
<feature type="transmembrane region" description="Helical" evidence="13">
    <location>
        <begin position="52"/>
        <end position="70"/>
    </location>
</feature>
<keyword evidence="6 13" id="KW-0812">Transmembrane</keyword>
<dbReference type="AlphaFoldDB" id="A0A8J3F2G5"/>
<keyword evidence="7" id="KW-0479">Metal-binding</keyword>
<comment type="caution">
    <text evidence="15">The sequence shown here is derived from an EMBL/GenBank/DDBJ whole genome shotgun (WGS) entry which is preliminary data.</text>
</comment>
<keyword evidence="16" id="KW-1185">Reference proteome</keyword>
<dbReference type="InterPro" id="IPR052168">
    <property type="entry name" value="Cytochrome_b561_oxidase"/>
</dbReference>
<dbReference type="EMBL" id="BMDI01000003">
    <property type="protein sequence ID" value="GGI21275.1"/>
    <property type="molecule type" value="Genomic_DNA"/>
</dbReference>
<keyword evidence="11 13" id="KW-0472">Membrane</keyword>
<evidence type="ECO:0000256" key="9">
    <source>
        <dbReference type="ARBA" id="ARBA00022989"/>
    </source>
</evidence>
<evidence type="ECO:0000259" key="14">
    <source>
        <dbReference type="Pfam" id="PF01292"/>
    </source>
</evidence>